<protein>
    <submittedName>
        <fullName evidence="1">Uncharacterized protein</fullName>
    </submittedName>
</protein>
<dbReference type="EMBL" id="JH109152">
    <property type="protein sequence ID" value="EGW21246.1"/>
    <property type="molecule type" value="Genomic_DNA"/>
</dbReference>
<evidence type="ECO:0000313" key="2">
    <source>
        <dbReference type="Proteomes" id="UP000004664"/>
    </source>
</evidence>
<evidence type="ECO:0000313" key="1">
    <source>
        <dbReference type="EMBL" id="EGW21246.1"/>
    </source>
</evidence>
<keyword evidence="2" id="KW-1185">Reference proteome</keyword>
<proteinExistence type="predicted"/>
<organism evidence="1 2">
    <name type="scientific">Methylobacter tundripaludum (strain ATCC BAA-1195 / DSM 17260 / SV96)</name>
    <dbReference type="NCBI Taxonomy" id="697282"/>
    <lineage>
        <taxon>Bacteria</taxon>
        <taxon>Pseudomonadati</taxon>
        <taxon>Pseudomonadota</taxon>
        <taxon>Gammaproteobacteria</taxon>
        <taxon>Methylococcales</taxon>
        <taxon>Methylococcaceae</taxon>
        <taxon>Methylobacter</taxon>
    </lineage>
</organism>
<dbReference type="RefSeq" id="WP_006889229.1">
    <property type="nucleotide sequence ID" value="NZ_JH109152.1"/>
</dbReference>
<sequence>MTATAEHLSKTAADILCKKGQQMKHMEERFLENCRTYVHDKPVTSLSIAVALGRQDAGRDKVASFMTGKLMRSQRPQIPVGKPETQAKTPTPLEEALNLLTLAQNVSSAWSSVPMMRPGRPAPAAGFVPHRSPVMGVPAITGERPRPMPGGKASCL</sequence>
<reference evidence="1 2" key="1">
    <citation type="submission" date="2011-06" db="EMBL/GenBank/DDBJ databases">
        <title>Genomic sequence of Methylobacter tundripaludum SV96.</title>
        <authorList>
            <consortium name="US DOE Joint Genome Institute"/>
            <person name="Lucas S."/>
            <person name="Han J."/>
            <person name="Lapidus A."/>
            <person name="Cheng J.-F."/>
            <person name="Goodwin L."/>
            <person name="Pitluck S."/>
            <person name="Held B."/>
            <person name="Detter J.C."/>
            <person name="Han C."/>
            <person name="Tapia R."/>
            <person name="Land M."/>
            <person name="Hauser L."/>
            <person name="Kyrpides N."/>
            <person name="Ivanova N."/>
            <person name="Ovchinnikova G."/>
            <person name="Pagani I."/>
            <person name="Klotz M.G."/>
            <person name="Dispirito A.A."/>
            <person name="Murrell J.C."/>
            <person name="Dunfield P."/>
            <person name="Kalyuzhnaya M.G."/>
            <person name="Svenning M."/>
            <person name="Trotsenko Y.A."/>
            <person name="Stein L.Y."/>
            <person name="Woyke T."/>
        </authorList>
    </citation>
    <scope>NUCLEOTIDE SEQUENCE [LARGE SCALE GENOMIC DNA]</scope>
    <source>
        <strain evidence="2">ATCC BAA-1195 / DSM 17260 / SV96</strain>
    </source>
</reference>
<gene>
    <name evidence="1" type="ORF">Mettu_0003</name>
</gene>
<dbReference type="AlphaFoldDB" id="G3ISN6"/>
<dbReference type="HOGENOM" id="CLU_1684554_0_0_6"/>
<accession>G3ISN6</accession>
<name>G3ISN6_METTV</name>
<dbReference type="OrthoDB" id="9910835at2"/>
<dbReference type="Proteomes" id="UP000004664">
    <property type="component" value="Unassembled WGS sequence"/>
</dbReference>